<proteinExistence type="predicted"/>
<evidence type="ECO:0000313" key="3">
    <source>
        <dbReference type="Proteomes" id="UP001152607"/>
    </source>
</evidence>
<dbReference type="InterPro" id="IPR000073">
    <property type="entry name" value="AB_hydrolase_1"/>
</dbReference>
<organism evidence="2 3">
    <name type="scientific">Periconia digitata</name>
    <dbReference type="NCBI Taxonomy" id="1303443"/>
    <lineage>
        <taxon>Eukaryota</taxon>
        <taxon>Fungi</taxon>
        <taxon>Dikarya</taxon>
        <taxon>Ascomycota</taxon>
        <taxon>Pezizomycotina</taxon>
        <taxon>Dothideomycetes</taxon>
        <taxon>Pleosporomycetidae</taxon>
        <taxon>Pleosporales</taxon>
        <taxon>Massarineae</taxon>
        <taxon>Periconiaceae</taxon>
        <taxon>Periconia</taxon>
    </lineage>
</organism>
<dbReference type="GO" id="GO:0046464">
    <property type="term" value="P:acylglycerol catabolic process"/>
    <property type="evidence" value="ECO:0007669"/>
    <property type="project" value="TreeGrafter"/>
</dbReference>
<dbReference type="SUPFAM" id="SSF53474">
    <property type="entry name" value="alpha/beta-Hydrolases"/>
    <property type="match status" value="1"/>
</dbReference>
<feature type="domain" description="Serine aminopeptidase S33" evidence="1">
    <location>
        <begin position="39"/>
        <end position="260"/>
    </location>
</feature>
<keyword evidence="3" id="KW-1185">Reference proteome</keyword>
<evidence type="ECO:0000259" key="1">
    <source>
        <dbReference type="Pfam" id="PF12146"/>
    </source>
</evidence>
<dbReference type="Pfam" id="PF12146">
    <property type="entry name" value="Hydrolase_4"/>
    <property type="match status" value="1"/>
</dbReference>
<dbReference type="EMBL" id="CAOQHR010000005">
    <property type="protein sequence ID" value="CAI6335496.1"/>
    <property type="molecule type" value="Genomic_DNA"/>
</dbReference>
<gene>
    <name evidence="2" type="ORF">PDIGIT_LOCUS8578</name>
</gene>
<dbReference type="InterPro" id="IPR022742">
    <property type="entry name" value="Hydrolase_4"/>
</dbReference>
<dbReference type="GO" id="GO:0016020">
    <property type="term" value="C:membrane"/>
    <property type="evidence" value="ECO:0007669"/>
    <property type="project" value="TreeGrafter"/>
</dbReference>
<dbReference type="PRINTS" id="PR00111">
    <property type="entry name" value="ABHYDROLASE"/>
</dbReference>
<sequence length="281" mass="30618">MEKQPQPQPTPSEPEMPFLQVNSYKRIHYTDLEPSGNDARETFIFMHGLGSSQNYYLAVAEGLRSHNFRCILFDTTGAGRSPYTFVEQSIQSLSDDVIGVLDGLGVAKAVVVGHSMGGIVAAHLAATRSDRVVSAILIGPVYPSQSTRPIFAKRIETVEKDGMEAMANTIPDAALGSKASLLAKGFMRELLLAQDPAGYCSNCRVIMGAEPPAYGTIEVPVLILAGEEDKSAPLEGCKKMFEEIGTGEKRIVVMEGVGHWHCLEAFEEVGQRILDFYHEIQ</sequence>
<dbReference type="Gene3D" id="3.40.50.1820">
    <property type="entry name" value="alpha/beta hydrolase"/>
    <property type="match status" value="1"/>
</dbReference>
<protein>
    <recommendedName>
        <fullName evidence="1">Serine aminopeptidase S33 domain-containing protein</fullName>
    </recommendedName>
</protein>
<evidence type="ECO:0000313" key="2">
    <source>
        <dbReference type="EMBL" id="CAI6335496.1"/>
    </source>
</evidence>
<name>A0A9W4XS32_9PLEO</name>
<dbReference type="Proteomes" id="UP001152607">
    <property type="component" value="Unassembled WGS sequence"/>
</dbReference>
<dbReference type="GO" id="GO:0047372">
    <property type="term" value="F:monoacylglycerol lipase activity"/>
    <property type="evidence" value="ECO:0007669"/>
    <property type="project" value="TreeGrafter"/>
</dbReference>
<dbReference type="OrthoDB" id="408373at2759"/>
<dbReference type="InterPro" id="IPR029058">
    <property type="entry name" value="AB_hydrolase_fold"/>
</dbReference>
<comment type="caution">
    <text evidence="2">The sequence shown here is derived from an EMBL/GenBank/DDBJ whole genome shotgun (WGS) entry which is preliminary data.</text>
</comment>
<accession>A0A9W4XS32</accession>
<dbReference type="PANTHER" id="PTHR43798:SF5">
    <property type="entry name" value="MONOACYLGLYCEROL LIPASE ABHD6"/>
    <property type="match status" value="1"/>
</dbReference>
<dbReference type="InterPro" id="IPR050266">
    <property type="entry name" value="AB_hydrolase_sf"/>
</dbReference>
<dbReference type="AlphaFoldDB" id="A0A9W4XS32"/>
<dbReference type="PANTHER" id="PTHR43798">
    <property type="entry name" value="MONOACYLGLYCEROL LIPASE"/>
    <property type="match status" value="1"/>
</dbReference>
<reference evidence="2" key="1">
    <citation type="submission" date="2023-01" db="EMBL/GenBank/DDBJ databases">
        <authorList>
            <person name="Van Ghelder C."/>
            <person name="Rancurel C."/>
        </authorList>
    </citation>
    <scope>NUCLEOTIDE SEQUENCE</scope>
    <source>
        <strain evidence="2">CNCM I-4278</strain>
    </source>
</reference>